<reference evidence="2" key="1">
    <citation type="submission" date="2020-07" db="EMBL/GenBank/DDBJ databases">
        <title>Multicomponent nature underlies the extraordinary mechanical properties of spider dragline silk.</title>
        <authorList>
            <person name="Kono N."/>
            <person name="Nakamura H."/>
            <person name="Mori M."/>
            <person name="Yoshida Y."/>
            <person name="Ohtoshi R."/>
            <person name="Malay A.D."/>
            <person name="Moran D.A.P."/>
            <person name="Tomita M."/>
            <person name="Numata K."/>
            <person name="Arakawa K."/>
        </authorList>
    </citation>
    <scope>NUCLEOTIDE SEQUENCE</scope>
</reference>
<name>A0A8X6F0P0_TRICU</name>
<dbReference type="Proteomes" id="UP000887116">
    <property type="component" value="Unassembled WGS sequence"/>
</dbReference>
<comment type="caution">
    <text evidence="2">The sequence shown here is derived from an EMBL/GenBank/DDBJ whole genome shotgun (WGS) entry which is preliminary data.</text>
</comment>
<protein>
    <submittedName>
        <fullName evidence="2">Uncharacterized protein</fullName>
    </submittedName>
</protein>
<dbReference type="AlphaFoldDB" id="A0A8X6F0P0"/>
<accession>A0A8X6F0P0</accession>
<gene>
    <name evidence="2" type="ORF">TNCT_691231</name>
</gene>
<evidence type="ECO:0000256" key="1">
    <source>
        <dbReference type="SAM" id="MobiDB-lite"/>
    </source>
</evidence>
<sequence>MRGKRPGNLDYPKIELPEKVAESPRKKEVEVFSQFGQTVEMLKKQLLPGKMEIEQNFLIIRSKTPPLKIKSKSLDPEIKRKALALEVKRKALTLEVKRKALALEVKRKALALEVKRKALALKINMSLALKIKRKVLALKIKGKIPPGTLKKAISPQAMSEICKKITEDFPETEMRGKRLGNLDNRVGKSRK</sequence>
<organism evidence="2 3">
    <name type="scientific">Trichonephila clavata</name>
    <name type="common">Joro spider</name>
    <name type="synonym">Nephila clavata</name>
    <dbReference type="NCBI Taxonomy" id="2740835"/>
    <lineage>
        <taxon>Eukaryota</taxon>
        <taxon>Metazoa</taxon>
        <taxon>Ecdysozoa</taxon>
        <taxon>Arthropoda</taxon>
        <taxon>Chelicerata</taxon>
        <taxon>Arachnida</taxon>
        <taxon>Araneae</taxon>
        <taxon>Araneomorphae</taxon>
        <taxon>Entelegynae</taxon>
        <taxon>Araneoidea</taxon>
        <taxon>Nephilidae</taxon>
        <taxon>Trichonephila</taxon>
    </lineage>
</organism>
<dbReference type="EMBL" id="BMAO01030392">
    <property type="protein sequence ID" value="GFQ67733.1"/>
    <property type="molecule type" value="Genomic_DNA"/>
</dbReference>
<evidence type="ECO:0000313" key="3">
    <source>
        <dbReference type="Proteomes" id="UP000887116"/>
    </source>
</evidence>
<proteinExistence type="predicted"/>
<evidence type="ECO:0000313" key="2">
    <source>
        <dbReference type="EMBL" id="GFQ67733.1"/>
    </source>
</evidence>
<keyword evidence="3" id="KW-1185">Reference proteome</keyword>
<feature type="region of interest" description="Disordered" evidence="1">
    <location>
        <begin position="172"/>
        <end position="191"/>
    </location>
</feature>